<keyword evidence="3" id="KW-1185">Reference proteome</keyword>
<evidence type="ECO:0000256" key="1">
    <source>
        <dbReference type="SAM" id="MobiDB-lite"/>
    </source>
</evidence>
<comment type="caution">
    <text evidence="2">The sequence shown here is derived from an EMBL/GenBank/DDBJ whole genome shotgun (WGS) entry which is preliminary data.</text>
</comment>
<dbReference type="EMBL" id="JACAZI010000001">
    <property type="protein sequence ID" value="KAF7372415.1"/>
    <property type="molecule type" value="Genomic_DNA"/>
</dbReference>
<sequence length="229" mass="25753">MRRRCYVLQFFREEQLHSFRSGRSMGHAAVNQFDRGYQRLEDGKLAEYLQQSAQYAELLLEMEVLRGNIPAPQLIAIHTPEPKLEKPNSPTPSSDYHHSHPPSPVPDREPYSPAHSLSRSLSASNRSSPSSTRSFRSSASAASHAAADCVEEWDTIDHSDEPLQSGSDLTVIVDPETGRLLDDWYEPEEFEALVEKLCGPELEVEESDEEEPESDEPDTESEGEDPEDD</sequence>
<dbReference type="OrthoDB" id="2980495at2759"/>
<dbReference type="AlphaFoldDB" id="A0A8H7DFG3"/>
<organism evidence="2 3">
    <name type="scientific">Mycena venus</name>
    <dbReference type="NCBI Taxonomy" id="2733690"/>
    <lineage>
        <taxon>Eukaryota</taxon>
        <taxon>Fungi</taxon>
        <taxon>Dikarya</taxon>
        <taxon>Basidiomycota</taxon>
        <taxon>Agaricomycotina</taxon>
        <taxon>Agaricomycetes</taxon>
        <taxon>Agaricomycetidae</taxon>
        <taxon>Agaricales</taxon>
        <taxon>Marasmiineae</taxon>
        <taxon>Mycenaceae</taxon>
        <taxon>Mycena</taxon>
    </lineage>
</organism>
<evidence type="ECO:0000313" key="2">
    <source>
        <dbReference type="EMBL" id="KAF7372415.1"/>
    </source>
</evidence>
<feature type="compositionally biased region" description="Acidic residues" evidence="1">
    <location>
        <begin position="202"/>
        <end position="229"/>
    </location>
</feature>
<accession>A0A8H7DFG3</accession>
<name>A0A8H7DFG3_9AGAR</name>
<proteinExistence type="predicted"/>
<protein>
    <submittedName>
        <fullName evidence="2">Uncharacterized protein</fullName>
    </submittedName>
</protein>
<reference evidence="2" key="1">
    <citation type="submission" date="2020-05" db="EMBL/GenBank/DDBJ databases">
        <title>Mycena genomes resolve the evolution of fungal bioluminescence.</title>
        <authorList>
            <person name="Tsai I.J."/>
        </authorList>
    </citation>
    <scope>NUCLEOTIDE SEQUENCE</scope>
    <source>
        <strain evidence="2">CCC161011</strain>
    </source>
</reference>
<gene>
    <name evidence="2" type="ORF">MVEN_00102700</name>
</gene>
<evidence type="ECO:0000313" key="3">
    <source>
        <dbReference type="Proteomes" id="UP000620124"/>
    </source>
</evidence>
<feature type="region of interest" description="Disordered" evidence="1">
    <location>
        <begin position="78"/>
        <end position="147"/>
    </location>
</feature>
<feature type="compositionally biased region" description="Low complexity" evidence="1">
    <location>
        <begin position="112"/>
        <end position="147"/>
    </location>
</feature>
<dbReference type="Proteomes" id="UP000620124">
    <property type="component" value="Unassembled WGS sequence"/>
</dbReference>
<feature type="region of interest" description="Disordered" evidence="1">
    <location>
        <begin position="196"/>
        <end position="229"/>
    </location>
</feature>